<feature type="transmembrane region" description="Helical" evidence="9">
    <location>
        <begin position="289"/>
        <end position="310"/>
    </location>
</feature>
<comment type="subunit">
    <text evidence="9">Homodimer.</text>
</comment>
<protein>
    <recommendedName>
        <fullName evidence="9">Magnesium transporter MgtE</fullName>
    </recommendedName>
</protein>
<evidence type="ECO:0000256" key="2">
    <source>
        <dbReference type="ARBA" id="ARBA00009749"/>
    </source>
</evidence>
<evidence type="ECO:0000256" key="7">
    <source>
        <dbReference type="ARBA" id="ARBA00023136"/>
    </source>
</evidence>
<keyword evidence="6 9" id="KW-1133">Transmembrane helix</keyword>
<dbReference type="InterPro" id="IPR046342">
    <property type="entry name" value="CBS_dom_sf"/>
</dbReference>
<dbReference type="Gene3D" id="1.10.357.20">
    <property type="entry name" value="SLC41 divalent cation transporters, integral membrane domain"/>
    <property type="match status" value="1"/>
</dbReference>
<evidence type="ECO:0000313" key="12">
    <source>
        <dbReference type="Proteomes" id="UP001596036"/>
    </source>
</evidence>
<dbReference type="PANTHER" id="PTHR43773">
    <property type="entry name" value="MAGNESIUM TRANSPORTER MGTE"/>
    <property type="match status" value="1"/>
</dbReference>
<evidence type="ECO:0000256" key="3">
    <source>
        <dbReference type="ARBA" id="ARBA00022448"/>
    </source>
</evidence>
<evidence type="ECO:0000256" key="5">
    <source>
        <dbReference type="ARBA" id="ARBA00022842"/>
    </source>
</evidence>
<gene>
    <name evidence="11" type="primary">mgtE</name>
    <name evidence="11" type="ORF">ACFPN1_06540</name>
</gene>
<evidence type="ECO:0000256" key="6">
    <source>
        <dbReference type="ARBA" id="ARBA00022989"/>
    </source>
</evidence>
<feature type="transmembrane region" description="Helical" evidence="9">
    <location>
        <begin position="363"/>
        <end position="385"/>
    </location>
</feature>
<dbReference type="InterPro" id="IPR006668">
    <property type="entry name" value="Mg_transptr_MgtE_intracell_dom"/>
</dbReference>
<dbReference type="Gene3D" id="1.25.60.10">
    <property type="entry name" value="MgtE N-terminal domain-like"/>
    <property type="match status" value="1"/>
</dbReference>
<dbReference type="CDD" id="cd04606">
    <property type="entry name" value="CBS_pair_Mg_transporter"/>
    <property type="match status" value="1"/>
</dbReference>
<evidence type="ECO:0000256" key="1">
    <source>
        <dbReference type="ARBA" id="ARBA00004141"/>
    </source>
</evidence>
<dbReference type="Proteomes" id="UP001596036">
    <property type="component" value="Unassembled WGS sequence"/>
</dbReference>
<dbReference type="PROSITE" id="PS51371">
    <property type="entry name" value="CBS"/>
    <property type="match status" value="2"/>
</dbReference>
<feature type="domain" description="CBS" evidence="10">
    <location>
        <begin position="143"/>
        <end position="206"/>
    </location>
</feature>
<evidence type="ECO:0000259" key="10">
    <source>
        <dbReference type="PROSITE" id="PS51371"/>
    </source>
</evidence>
<feature type="domain" description="CBS" evidence="10">
    <location>
        <begin position="207"/>
        <end position="266"/>
    </location>
</feature>
<dbReference type="EMBL" id="JBHSNM010000001">
    <property type="protein sequence ID" value="MFC5569716.1"/>
    <property type="molecule type" value="Genomic_DNA"/>
</dbReference>
<dbReference type="SUPFAM" id="SSF161093">
    <property type="entry name" value="MgtE membrane domain-like"/>
    <property type="match status" value="1"/>
</dbReference>
<evidence type="ECO:0000313" key="11">
    <source>
        <dbReference type="EMBL" id="MFC5569716.1"/>
    </source>
</evidence>
<dbReference type="RefSeq" id="WP_386753944.1">
    <property type="nucleotide sequence ID" value="NZ_JBHSNM010000001.1"/>
</dbReference>
<organism evidence="11 12">
    <name type="scientific">Lysobacter yangpyeongensis</name>
    <dbReference type="NCBI Taxonomy" id="346182"/>
    <lineage>
        <taxon>Bacteria</taxon>
        <taxon>Pseudomonadati</taxon>
        <taxon>Pseudomonadota</taxon>
        <taxon>Gammaproteobacteria</taxon>
        <taxon>Lysobacterales</taxon>
        <taxon>Lysobacteraceae</taxon>
        <taxon>Lysobacter</taxon>
    </lineage>
</organism>
<feature type="transmembrane region" description="Helical" evidence="9">
    <location>
        <begin position="316"/>
        <end position="342"/>
    </location>
</feature>
<dbReference type="InterPro" id="IPR006669">
    <property type="entry name" value="MgtE_transporter"/>
</dbReference>
<feature type="transmembrane region" description="Helical" evidence="9">
    <location>
        <begin position="391"/>
        <end position="412"/>
    </location>
</feature>
<comment type="caution">
    <text evidence="11">The sequence shown here is derived from an EMBL/GenBank/DDBJ whole genome shotgun (WGS) entry which is preliminary data.</text>
</comment>
<proteinExistence type="inferred from homology"/>
<keyword evidence="12" id="KW-1185">Reference proteome</keyword>
<dbReference type="Pfam" id="PF03448">
    <property type="entry name" value="MgtE_N"/>
    <property type="match status" value="1"/>
</dbReference>
<feature type="transmembrane region" description="Helical" evidence="9">
    <location>
        <begin position="424"/>
        <end position="452"/>
    </location>
</feature>
<keyword evidence="5 9" id="KW-0460">Magnesium</keyword>
<dbReference type="InterPro" id="IPR036739">
    <property type="entry name" value="SLC41_membr_dom_sf"/>
</dbReference>
<dbReference type="SUPFAM" id="SSF54631">
    <property type="entry name" value="CBS-domain pair"/>
    <property type="match status" value="1"/>
</dbReference>
<comment type="subcellular location">
    <subcellularLocation>
        <location evidence="9">Cell membrane</location>
        <topology evidence="9">Multi-pass membrane protein</topology>
    </subcellularLocation>
    <subcellularLocation>
        <location evidence="1">Membrane</location>
        <topology evidence="1">Multi-pass membrane protein</topology>
    </subcellularLocation>
</comment>
<keyword evidence="9" id="KW-0479">Metal-binding</keyword>
<reference evidence="12" key="1">
    <citation type="journal article" date="2019" name="Int. J. Syst. Evol. Microbiol.">
        <title>The Global Catalogue of Microorganisms (GCM) 10K type strain sequencing project: providing services to taxonomists for standard genome sequencing and annotation.</title>
        <authorList>
            <consortium name="The Broad Institute Genomics Platform"/>
            <consortium name="The Broad Institute Genome Sequencing Center for Infectious Disease"/>
            <person name="Wu L."/>
            <person name="Ma J."/>
        </authorList>
    </citation>
    <scope>NUCLEOTIDE SEQUENCE [LARGE SCALE GENOMIC DNA]</scope>
    <source>
        <strain evidence="12">KACC 11407</strain>
    </source>
</reference>
<dbReference type="NCBIfam" id="TIGR00400">
    <property type="entry name" value="mgtE"/>
    <property type="match status" value="1"/>
</dbReference>
<dbReference type="Gene3D" id="3.10.580.10">
    <property type="entry name" value="CBS-domain"/>
    <property type="match status" value="1"/>
</dbReference>
<dbReference type="Pfam" id="PF00571">
    <property type="entry name" value="CBS"/>
    <property type="match status" value="2"/>
</dbReference>
<evidence type="ECO:0000256" key="9">
    <source>
        <dbReference type="RuleBase" id="RU362011"/>
    </source>
</evidence>
<evidence type="ECO:0000256" key="8">
    <source>
        <dbReference type="PROSITE-ProRule" id="PRU00703"/>
    </source>
</evidence>
<evidence type="ECO:0000256" key="4">
    <source>
        <dbReference type="ARBA" id="ARBA00022692"/>
    </source>
</evidence>
<keyword evidence="8" id="KW-0129">CBS domain</keyword>
<dbReference type="InterPro" id="IPR006667">
    <property type="entry name" value="SLC41_membr_dom"/>
</dbReference>
<keyword evidence="3 9" id="KW-0813">Transport</keyword>
<dbReference type="SUPFAM" id="SSF158791">
    <property type="entry name" value="MgtE N-terminal domain-like"/>
    <property type="match status" value="1"/>
</dbReference>
<comment type="function">
    <text evidence="9">Acts as a magnesium transporter.</text>
</comment>
<name>A0ABW0SLI5_9GAMM</name>
<keyword evidence="7 9" id="KW-0472">Membrane</keyword>
<dbReference type="PANTHER" id="PTHR43773:SF1">
    <property type="entry name" value="MAGNESIUM TRANSPORTER MGTE"/>
    <property type="match status" value="1"/>
</dbReference>
<dbReference type="InterPro" id="IPR000644">
    <property type="entry name" value="CBS_dom"/>
</dbReference>
<keyword evidence="4 9" id="KW-0812">Transmembrane</keyword>
<dbReference type="SMART" id="SM00116">
    <property type="entry name" value="CBS"/>
    <property type="match status" value="2"/>
</dbReference>
<dbReference type="Pfam" id="PF01769">
    <property type="entry name" value="MgtE"/>
    <property type="match status" value="1"/>
</dbReference>
<accession>A0ABW0SLI5</accession>
<dbReference type="SMART" id="SM00924">
    <property type="entry name" value="MgtE_N"/>
    <property type="match status" value="1"/>
</dbReference>
<comment type="similarity">
    <text evidence="2 9">Belongs to the SLC41A transporter family.</text>
</comment>
<sequence length="453" mass="49229">MAEAVRHDKTARQLRLLSDALDSGRLGPVRRLVNTLSPAEIGNLLESLPPAKRTVVWGLVDAEDDGEVLVHVGEDVRESLLAEMDPEEIVAAVEDLDIDDLADLVEDLPDTVIDEVLKSMDRENRERLEQVLSYDEDTAGRLMNPDVVTVRADTTVDVVLRYLRLRGELPEHTDHLYVVSRRHQYLGRIALQALLTHEPNTPINQLIDDEQPAIGVEESADEVARQFSDHDWISAPVVDDNNILLGRITIDDVVDIIREQAEHQALGAAGLNEDEDLFSPVPRATKRRLVWLGINLGTAFLAASVVGLFQGTIAHIVALAVLMPIVAGMGGNAGTQVLALCVRGLALGQLGATNVQVLIWKEIRVALLNGLALGLILGAIVFLWFREWPLAVVIASALTINLLMAALAGVLVPVTLKRMGFDPALAGGVILTTVTDVMGFLSFLGLATLILLR</sequence>
<keyword evidence="9" id="KW-1003">Cell membrane</keyword>
<dbReference type="InterPro" id="IPR038076">
    <property type="entry name" value="MgtE_N_sf"/>
</dbReference>